<protein>
    <recommendedName>
        <fullName evidence="8">Chromosome segregation in meiosis protein</fullName>
    </recommendedName>
</protein>
<proteinExistence type="inferred from homology"/>
<evidence type="ECO:0000313" key="12">
    <source>
        <dbReference type="Proteomes" id="UP000262825"/>
    </source>
</evidence>
<evidence type="ECO:0000256" key="3">
    <source>
        <dbReference type="ARBA" id="ARBA00011217"/>
    </source>
</evidence>
<sequence length="361" mass="40011">MLINNNINTSADNLKDATGKYHKSNIFEKDIYDEHVIGTSSTFLDEDDMQLDPTAINLNVSVDNINGSNIVDSVGESDGNTDPTATININKRKFGNTLSSLNSDILLSSKGLPYIVENAQKRIKISSKKSNYDNLSNIIEFYQIWAHQCFPKFRFRDFINNCERIGKVDRDIKDYRLNLFLKEANIKIGMDQDETNIEVHTEKKDAVSNIAESNGEETNIASNSVIRNEGNKSSNTSQNFTNGSGSSSPQTEPSSNIIKTNISTTNKNNDNENPDYLQREQSSSGTYFTHSVSTVSQEDNNNINVTSDGATVAATDATTTAMNNDINNNNSNNISIQNLDEQQSDGSNNEDDLALMRELDI</sequence>
<comment type="function">
    <text evidence="8">Plays an important role in the control of DNA replication and the maintenance of replication fork stability.</text>
</comment>
<dbReference type="AlphaFoldDB" id="A0A376B7M2"/>
<comment type="subunit">
    <text evidence="3">Component of the fork protection complex (FPC) consisting of TOF1 and CSM3.</text>
</comment>
<evidence type="ECO:0000256" key="8">
    <source>
        <dbReference type="RuleBase" id="RU366049"/>
    </source>
</evidence>
<gene>
    <name evidence="11" type="ORF">SCODWIG_02444</name>
</gene>
<dbReference type="GO" id="GO:0043111">
    <property type="term" value="P:replication fork arrest"/>
    <property type="evidence" value="ECO:0007669"/>
    <property type="project" value="TreeGrafter"/>
</dbReference>
<keyword evidence="12" id="KW-1185">Reference proteome</keyword>
<evidence type="ECO:0000256" key="2">
    <source>
        <dbReference type="ARBA" id="ARBA00006075"/>
    </source>
</evidence>
<reference evidence="12" key="1">
    <citation type="submission" date="2018-06" db="EMBL/GenBank/DDBJ databases">
        <authorList>
            <person name="Guldener U."/>
        </authorList>
    </citation>
    <scope>NUCLEOTIDE SEQUENCE [LARGE SCALE GENOMIC DNA]</scope>
    <source>
        <strain evidence="12">UTAD17</strain>
    </source>
</reference>
<keyword evidence="5" id="KW-0236">DNA replication inhibitor</keyword>
<evidence type="ECO:0000256" key="9">
    <source>
        <dbReference type="SAM" id="MobiDB-lite"/>
    </source>
</evidence>
<dbReference type="PANTHER" id="PTHR13220:SF11">
    <property type="entry name" value="TIMELESS-INTERACTING PROTEIN"/>
    <property type="match status" value="1"/>
</dbReference>
<feature type="compositionally biased region" description="Polar residues" evidence="9">
    <location>
        <begin position="210"/>
        <end position="242"/>
    </location>
</feature>
<evidence type="ECO:0000259" key="10">
    <source>
        <dbReference type="Pfam" id="PF07962"/>
    </source>
</evidence>
<evidence type="ECO:0000256" key="4">
    <source>
        <dbReference type="ARBA" id="ARBA00022763"/>
    </source>
</evidence>
<dbReference type="GO" id="GO:0003677">
    <property type="term" value="F:DNA binding"/>
    <property type="evidence" value="ECO:0007669"/>
    <property type="project" value="TreeGrafter"/>
</dbReference>
<dbReference type="GO" id="GO:0031298">
    <property type="term" value="C:replication fork protection complex"/>
    <property type="evidence" value="ECO:0007669"/>
    <property type="project" value="TreeGrafter"/>
</dbReference>
<name>A0A376B7M2_9ASCO</name>
<feature type="domain" description="Chromosome segregation in meiosis protein 3" evidence="10">
    <location>
        <begin position="101"/>
        <end position="183"/>
    </location>
</feature>
<evidence type="ECO:0000256" key="7">
    <source>
        <dbReference type="ARBA" id="ARBA00023306"/>
    </source>
</evidence>
<feature type="region of interest" description="Disordered" evidence="9">
    <location>
        <begin position="208"/>
        <end position="287"/>
    </location>
</feature>
<dbReference type="VEuPathDB" id="FungiDB:SCODWIG_02444"/>
<comment type="similarity">
    <text evidence="2 8">Belongs to the CSM3 family.</text>
</comment>
<evidence type="ECO:0000313" key="11">
    <source>
        <dbReference type="EMBL" id="SSD60683.1"/>
    </source>
</evidence>
<dbReference type="PANTHER" id="PTHR13220">
    <property type="entry name" value="TIMELESS INTERACTING-RELATED"/>
    <property type="match status" value="1"/>
</dbReference>
<dbReference type="Proteomes" id="UP000262825">
    <property type="component" value="Unassembled WGS sequence"/>
</dbReference>
<dbReference type="GO" id="GO:0000076">
    <property type="term" value="P:DNA replication checkpoint signaling"/>
    <property type="evidence" value="ECO:0007669"/>
    <property type="project" value="UniProtKB-UniRule"/>
</dbReference>
<evidence type="ECO:0000256" key="5">
    <source>
        <dbReference type="ARBA" id="ARBA00022880"/>
    </source>
</evidence>
<keyword evidence="6 8" id="KW-0539">Nucleus</keyword>
<dbReference type="GO" id="GO:0006974">
    <property type="term" value="P:DNA damage response"/>
    <property type="evidence" value="ECO:0007669"/>
    <property type="project" value="UniProtKB-KW"/>
</dbReference>
<evidence type="ECO:0000256" key="6">
    <source>
        <dbReference type="ARBA" id="ARBA00023242"/>
    </source>
</evidence>
<feature type="compositionally biased region" description="Low complexity" evidence="9">
    <location>
        <begin position="243"/>
        <end position="268"/>
    </location>
</feature>
<dbReference type="InterPro" id="IPR040038">
    <property type="entry name" value="TIPIN/Csm3/Swi3"/>
</dbReference>
<organism evidence="11 12">
    <name type="scientific">Saccharomycodes ludwigii</name>
    <dbReference type="NCBI Taxonomy" id="36035"/>
    <lineage>
        <taxon>Eukaryota</taxon>
        <taxon>Fungi</taxon>
        <taxon>Dikarya</taxon>
        <taxon>Ascomycota</taxon>
        <taxon>Saccharomycotina</taxon>
        <taxon>Saccharomycetes</taxon>
        <taxon>Saccharomycodales</taxon>
        <taxon>Saccharomycodaceae</taxon>
        <taxon>Saccharomycodes</taxon>
    </lineage>
</organism>
<accession>A0A376B7M2</accession>
<dbReference type="GO" id="GO:0031297">
    <property type="term" value="P:replication fork processing"/>
    <property type="evidence" value="ECO:0007669"/>
    <property type="project" value="UniProtKB-UniRule"/>
</dbReference>
<comment type="subcellular location">
    <subcellularLocation>
        <location evidence="1 8">Nucleus</location>
    </subcellularLocation>
</comment>
<dbReference type="EMBL" id="UFAJ01000420">
    <property type="protein sequence ID" value="SSD60683.1"/>
    <property type="molecule type" value="Genomic_DNA"/>
</dbReference>
<dbReference type="InterPro" id="IPR012923">
    <property type="entry name" value="Csm3"/>
</dbReference>
<evidence type="ECO:0000256" key="1">
    <source>
        <dbReference type="ARBA" id="ARBA00004123"/>
    </source>
</evidence>
<keyword evidence="7 8" id="KW-0131">Cell cycle</keyword>
<keyword evidence="4 8" id="KW-0227">DNA damage</keyword>
<dbReference type="Pfam" id="PF07962">
    <property type="entry name" value="Swi3"/>
    <property type="match status" value="1"/>
</dbReference>